<comment type="caution">
    <text evidence="3">The sequence shown here is derived from an EMBL/GenBank/DDBJ whole genome shotgun (WGS) entry which is preliminary data.</text>
</comment>
<dbReference type="InterPro" id="IPR001387">
    <property type="entry name" value="Cro/C1-type_HTH"/>
</dbReference>
<reference evidence="3 4" key="1">
    <citation type="submission" date="2023-12" db="EMBL/GenBank/DDBJ databases">
        <title>Baltic Sea Cyanobacteria.</title>
        <authorList>
            <person name="Delbaje E."/>
            <person name="Fewer D.P."/>
            <person name="Shishido T.K."/>
        </authorList>
    </citation>
    <scope>NUCLEOTIDE SEQUENCE [LARGE SCALE GENOMIC DNA]</scope>
    <source>
        <strain evidence="3 4">CCNP 1315</strain>
    </source>
</reference>
<evidence type="ECO:0000259" key="2">
    <source>
        <dbReference type="PROSITE" id="PS50943"/>
    </source>
</evidence>
<dbReference type="Proteomes" id="UP001301728">
    <property type="component" value="Unassembled WGS sequence"/>
</dbReference>
<keyword evidence="4" id="KW-1185">Reference proteome</keyword>
<accession>A0ABU5U171</accession>
<evidence type="ECO:0000313" key="4">
    <source>
        <dbReference type="Proteomes" id="UP001301728"/>
    </source>
</evidence>
<dbReference type="Gene3D" id="1.10.260.40">
    <property type="entry name" value="lambda repressor-like DNA-binding domains"/>
    <property type="match status" value="1"/>
</dbReference>
<dbReference type="PROSITE" id="PS50943">
    <property type="entry name" value="HTH_CROC1"/>
    <property type="match status" value="1"/>
</dbReference>
<protein>
    <submittedName>
        <fullName evidence="3">Helix-turn-helix transcriptional regulator</fullName>
    </submittedName>
</protein>
<dbReference type="CDD" id="cd00093">
    <property type="entry name" value="HTH_XRE"/>
    <property type="match status" value="1"/>
</dbReference>
<dbReference type="SUPFAM" id="SSF47413">
    <property type="entry name" value="lambda repressor-like DNA-binding domains"/>
    <property type="match status" value="1"/>
</dbReference>
<evidence type="ECO:0000256" key="1">
    <source>
        <dbReference type="SAM" id="Coils"/>
    </source>
</evidence>
<organism evidence="3 4">
    <name type="scientific">Limnoraphis robusta CCNP1315</name>
    <dbReference type="NCBI Taxonomy" id="3110306"/>
    <lineage>
        <taxon>Bacteria</taxon>
        <taxon>Bacillati</taxon>
        <taxon>Cyanobacteriota</taxon>
        <taxon>Cyanophyceae</taxon>
        <taxon>Oscillatoriophycideae</taxon>
        <taxon>Oscillatoriales</taxon>
        <taxon>Sirenicapillariaceae</taxon>
        <taxon>Limnoraphis</taxon>
    </lineage>
</organism>
<dbReference type="SMART" id="SM00530">
    <property type="entry name" value="HTH_XRE"/>
    <property type="match status" value="1"/>
</dbReference>
<dbReference type="InterPro" id="IPR010982">
    <property type="entry name" value="Lambda_DNA-bd_dom_sf"/>
</dbReference>
<dbReference type="RefSeq" id="WP_323272124.1">
    <property type="nucleotide sequence ID" value="NZ_JAYGHT010000129.1"/>
</dbReference>
<evidence type="ECO:0000313" key="3">
    <source>
        <dbReference type="EMBL" id="MEA5520928.1"/>
    </source>
</evidence>
<feature type="domain" description="HTH cro/C1-type" evidence="2">
    <location>
        <begin position="13"/>
        <end position="69"/>
    </location>
</feature>
<keyword evidence="1" id="KW-0175">Coiled coil</keyword>
<sequence>MNPFSSPDYSPDLHRLMEEAGLSTVKELSQKAGVSQWQIIRLRRGLARQMRVEILLKISQGLNISLVELLATFAPESVRSQDAGASVKELQQEYQHLQSEMEKQRELLLEEFERKSLSILEAWLLQWPTVAYKVQQNPKLAGVKLLPLLRPVERLMQQWGVEAIASVGSEIAYNPQMHQLLEGTAQTGEMVVVRYAGYRYRGQLLYRVKVSPLQKSQQ</sequence>
<proteinExistence type="predicted"/>
<dbReference type="Pfam" id="PF13443">
    <property type="entry name" value="HTH_26"/>
    <property type="match status" value="1"/>
</dbReference>
<name>A0ABU5U171_9CYAN</name>
<dbReference type="EMBL" id="JAYGHT010000129">
    <property type="protein sequence ID" value="MEA5520928.1"/>
    <property type="molecule type" value="Genomic_DNA"/>
</dbReference>
<feature type="coiled-coil region" evidence="1">
    <location>
        <begin position="80"/>
        <end position="107"/>
    </location>
</feature>
<gene>
    <name evidence="3" type="ORF">VB854_18480</name>
</gene>